<proteinExistence type="inferred from homology"/>
<name>A0A1H1PVT7_9GAMM</name>
<reference evidence="9" key="1">
    <citation type="submission" date="2016-10" db="EMBL/GenBank/DDBJ databases">
        <authorList>
            <person name="Varghese N."/>
            <person name="Submissions S."/>
        </authorList>
    </citation>
    <scope>NUCLEOTIDE SEQUENCE [LARGE SCALE GENOMIC DNA]</scope>
    <source>
        <strain evidence="9">NRRL B-51270</strain>
    </source>
</reference>
<evidence type="ECO:0000256" key="5">
    <source>
        <dbReference type="ARBA" id="ARBA00022839"/>
    </source>
</evidence>
<dbReference type="InterPro" id="IPR002121">
    <property type="entry name" value="HRDC_dom"/>
</dbReference>
<dbReference type="SMART" id="SM00474">
    <property type="entry name" value="35EXOc"/>
    <property type="match status" value="1"/>
</dbReference>
<dbReference type="InterPro" id="IPR002562">
    <property type="entry name" value="3'-5'_exonuclease_dom"/>
</dbReference>
<dbReference type="InterPro" id="IPR010997">
    <property type="entry name" value="HRDC-like_sf"/>
</dbReference>
<dbReference type="GO" id="GO:0008408">
    <property type="term" value="F:3'-5' exonuclease activity"/>
    <property type="evidence" value="ECO:0007669"/>
    <property type="project" value="InterPro"/>
</dbReference>
<dbReference type="EC" id="3.1.13.5" evidence="6"/>
<comment type="function">
    <text evidence="6">Exonuclease involved in the 3' processing of various precursor tRNAs. Initiates hydrolysis at the 3'-terminus of an RNA molecule and releases 5'-mononucleotides.</text>
</comment>
<dbReference type="SUPFAM" id="SSF53098">
    <property type="entry name" value="Ribonuclease H-like"/>
    <property type="match status" value="1"/>
</dbReference>
<dbReference type="EMBL" id="LT629736">
    <property type="protein sequence ID" value="SDS15087.1"/>
    <property type="molecule type" value="Genomic_DNA"/>
</dbReference>
<dbReference type="PANTHER" id="PTHR47649">
    <property type="entry name" value="RIBONUCLEASE D"/>
    <property type="match status" value="1"/>
</dbReference>
<comment type="catalytic activity">
    <reaction evidence="6">
        <text>Exonucleolytic cleavage that removes extra residues from the 3'-terminus of tRNA to produce 5'-mononucleotides.</text>
        <dbReference type="EC" id="3.1.13.5"/>
    </reaction>
</comment>
<dbReference type="GO" id="GO:0042780">
    <property type="term" value="P:tRNA 3'-end processing"/>
    <property type="evidence" value="ECO:0007669"/>
    <property type="project" value="UniProtKB-UniRule"/>
</dbReference>
<dbReference type="Pfam" id="PF01612">
    <property type="entry name" value="DNA_pol_A_exo1"/>
    <property type="match status" value="1"/>
</dbReference>
<evidence type="ECO:0000313" key="8">
    <source>
        <dbReference type="EMBL" id="SDS15087.1"/>
    </source>
</evidence>
<dbReference type="InterPro" id="IPR051086">
    <property type="entry name" value="RNase_D-like"/>
</dbReference>
<keyword evidence="1 6" id="KW-0963">Cytoplasm</keyword>
<dbReference type="GO" id="GO:0000166">
    <property type="term" value="F:nucleotide binding"/>
    <property type="evidence" value="ECO:0007669"/>
    <property type="project" value="InterPro"/>
</dbReference>
<dbReference type="RefSeq" id="WP_407920158.1">
    <property type="nucleotide sequence ID" value="NZ_LT629736.1"/>
</dbReference>
<dbReference type="InterPro" id="IPR012337">
    <property type="entry name" value="RNaseH-like_sf"/>
</dbReference>
<sequence length="384" mass="43372">MTANRARPLMIAENSELARWCERWQQLPFVAVDTEFVRTETFYPIAGLIQIGDGEAAYLIDPLAITDWSPLVALLRNPRVVKVLHSCSEDLEVFHHLCGAVPQPLFDTQLAAAYLGMDFSMGYSRLVNALLGIELSKDETRSDWLQRPLSETQLQYAADDAIHLAAIYQVLAPRIEEAGFTGWLLSDTAEQSAAVGLQQDPDLAYRSIKQAWRLRPDQLAILQLLAAWRERESRSRDQARNRLLRETAMVPLAQRQPESLQDLARIDDMHPRSVRHDGQQILDLIRQGKAVPQEQWPDRLPEPLPADANRVLKALRKVGQAHAVRLGIAPEIMLRKKFLEALVRTGYPGGPYELPDELSGWRRDLMGEQLLQVANGTQESNDVD</sequence>
<keyword evidence="3 6" id="KW-0540">Nuclease</keyword>
<comment type="cofactor">
    <cofactor evidence="6">
        <name>a divalent metal cation</name>
        <dbReference type="ChEBI" id="CHEBI:60240"/>
    </cofactor>
</comment>
<evidence type="ECO:0000256" key="6">
    <source>
        <dbReference type="HAMAP-Rule" id="MF_01899"/>
    </source>
</evidence>
<keyword evidence="9" id="KW-1185">Reference proteome</keyword>
<dbReference type="InterPro" id="IPR036397">
    <property type="entry name" value="RNaseH_sf"/>
</dbReference>
<dbReference type="STRING" id="487184.SAMN05216421_0997"/>
<dbReference type="HAMAP" id="MF_01899">
    <property type="entry name" value="RNase_D"/>
    <property type="match status" value="1"/>
</dbReference>
<evidence type="ECO:0000256" key="4">
    <source>
        <dbReference type="ARBA" id="ARBA00022801"/>
    </source>
</evidence>
<evidence type="ECO:0000313" key="9">
    <source>
        <dbReference type="Proteomes" id="UP000243207"/>
    </source>
</evidence>
<dbReference type="NCBIfam" id="TIGR01388">
    <property type="entry name" value="rnd"/>
    <property type="match status" value="1"/>
</dbReference>
<dbReference type="SMART" id="SM00341">
    <property type="entry name" value="HRDC"/>
    <property type="match status" value="1"/>
</dbReference>
<dbReference type="Proteomes" id="UP000243207">
    <property type="component" value="Chromosome I"/>
</dbReference>
<feature type="domain" description="HRDC" evidence="7">
    <location>
        <begin position="215"/>
        <end position="295"/>
    </location>
</feature>
<keyword evidence="2 6" id="KW-0819">tRNA processing</keyword>
<evidence type="ECO:0000256" key="1">
    <source>
        <dbReference type="ARBA" id="ARBA00022490"/>
    </source>
</evidence>
<accession>A0A1H1PVT7</accession>
<keyword evidence="4 6" id="KW-0378">Hydrolase</keyword>
<dbReference type="GO" id="GO:0033890">
    <property type="term" value="F:ribonuclease D activity"/>
    <property type="evidence" value="ECO:0007669"/>
    <property type="project" value="UniProtKB-UniRule"/>
</dbReference>
<dbReference type="Gene3D" id="3.30.420.10">
    <property type="entry name" value="Ribonuclease H-like superfamily/Ribonuclease H"/>
    <property type="match status" value="1"/>
</dbReference>
<dbReference type="GO" id="GO:0003676">
    <property type="term" value="F:nucleic acid binding"/>
    <property type="evidence" value="ECO:0007669"/>
    <property type="project" value="InterPro"/>
</dbReference>
<dbReference type="CDD" id="cd06142">
    <property type="entry name" value="RNaseD_exo"/>
    <property type="match status" value="1"/>
</dbReference>
<organism evidence="8 9">
    <name type="scientific">Halopseudomonas xinjiangensis</name>
    <dbReference type="NCBI Taxonomy" id="487184"/>
    <lineage>
        <taxon>Bacteria</taxon>
        <taxon>Pseudomonadati</taxon>
        <taxon>Pseudomonadota</taxon>
        <taxon>Gammaproteobacteria</taxon>
        <taxon>Pseudomonadales</taxon>
        <taxon>Pseudomonadaceae</taxon>
        <taxon>Halopseudomonas</taxon>
    </lineage>
</organism>
<dbReference type="InterPro" id="IPR006292">
    <property type="entry name" value="RNase_D"/>
</dbReference>
<evidence type="ECO:0000256" key="2">
    <source>
        <dbReference type="ARBA" id="ARBA00022694"/>
    </source>
</evidence>
<dbReference type="GO" id="GO:0005737">
    <property type="term" value="C:cytoplasm"/>
    <property type="evidence" value="ECO:0007669"/>
    <property type="project" value="UniProtKB-SubCell"/>
</dbReference>
<comment type="similarity">
    <text evidence="6">Belongs to the RNase D family.</text>
</comment>
<dbReference type="PROSITE" id="PS50967">
    <property type="entry name" value="HRDC"/>
    <property type="match status" value="1"/>
</dbReference>
<dbReference type="InterPro" id="IPR044876">
    <property type="entry name" value="HRDC_dom_sf"/>
</dbReference>
<dbReference type="SUPFAM" id="SSF47819">
    <property type="entry name" value="HRDC-like"/>
    <property type="match status" value="2"/>
</dbReference>
<gene>
    <name evidence="6" type="primary">rnd</name>
    <name evidence="8" type="ORF">SAMN05216421_0997</name>
</gene>
<protein>
    <recommendedName>
        <fullName evidence="6">Ribonuclease D</fullName>
        <shortName evidence="6">RNase D</shortName>
        <ecNumber evidence="6">3.1.13.5</ecNumber>
    </recommendedName>
</protein>
<comment type="subcellular location">
    <subcellularLocation>
        <location evidence="6">Cytoplasm</location>
    </subcellularLocation>
</comment>
<dbReference type="Gene3D" id="1.10.150.80">
    <property type="entry name" value="HRDC domain"/>
    <property type="match status" value="2"/>
</dbReference>
<keyword evidence="5 6" id="KW-0269">Exonuclease</keyword>
<evidence type="ECO:0000259" key="7">
    <source>
        <dbReference type="PROSITE" id="PS50967"/>
    </source>
</evidence>
<dbReference type="PANTHER" id="PTHR47649:SF1">
    <property type="entry name" value="RIBONUCLEASE D"/>
    <property type="match status" value="1"/>
</dbReference>
<dbReference type="Pfam" id="PF00570">
    <property type="entry name" value="HRDC"/>
    <property type="match status" value="1"/>
</dbReference>
<evidence type="ECO:0000256" key="3">
    <source>
        <dbReference type="ARBA" id="ARBA00022722"/>
    </source>
</evidence>
<dbReference type="AlphaFoldDB" id="A0A1H1PVT7"/>